<dbReference type="GO" id="GO:0016579">
    <property type="term" value="P:protein deubiquitination"/>
    <property type="evidence" value="ECO:0007669"/>
    <property type="project" value="InterPro"/>
</dbReference>
<feature type="compositionally biased region" description="Polar residues" evidence="8">
    <location>
        <begin position="187"/>
        <end position="198"/>
    </location>
</feature>
<reference evidence="10" key="1">
    <citation type="submission" date="2022-07" db="EMBL/GenBank/DDBJ databases">
        <title>Phylogenomic reconstructions and comparative analyses of Kickxellomycotina fungi.</title>
        <authorList>
            <person name="Reynolds N.K."/>
            <person name="Stajich J.E."/>
            <person name="Barry K."/>
            <person name="Grigoriev I.V."/>
            <person name="Crous P."/>
            <person name="Smith M.E."/>
        </authorList>
    </citation>
    <scope>NUCLEOTIDE SEQUENCE</scope>
    <source>
        <strain evidence="10">NRRL 1566</strain>
    </source>
</reference>
<dbReference type="EMBL" id="JANBUW010000117">
    <property type="protein sequence ID" value="KAJ2848951.1"/>
    <property type="molecule type" value="Genomic_DNA"/>
</dbReference>
<protein>
    <recommendedName>
        <fullName evidence="7">Ubiquitin carboxyl-terminal hydrolase</fullName>
        <ecNumber evidence="7">3.4.19.12</ecNumber>
    </recommendedName>
</protein>
<dbReference type="OrthoDB" id="2020758at2759"/>
<dbReference type="Pfam" id="PF00443">
    <property type="entry name" value="UCH"/>
    <property type="match status" value="1"/>
</dbReference>
<feature type="region of interest" description="Disordered" evidence="8">
    <location>
        <begin position="187"/>
        <end position="217"/>
    </location>
</feature>
<evidence type="ECO:0000259" key="9">
    <source>
        <dbReference type="PROSITE" id="PS50235"/>
    </source>
</evidence>
<dbReference type="GO" id="GO:0004843">
    <property type="term" value="F:cysteine-type deubiquitinase activity"/>
    <property type="evidence" value="ECO:0007669"/>
    <property type="project" value="UniProtKB-UniRule"/>
</dbReference>
<dbReference type="EC" id="3.4.19.12" evidence="7"/>
<evidence type="ECO:0000256" key="4">
    <source>
        <dbReference type="ARBA" id="ARBA00022786"/>
    </source>
</evidence>
<gene>
    <name evidence="10" type="primary">UBP1_2</name>
    <name evidence="10" type="ORF">IWW36_002967</name>
</gene>
<dbReference type="InterPro" id="IPR038765">
    <property type="entry name" value="Papain-like_cys_pep_sf"/>
</dbReference>
<dbReference type="PROSITE" id="PS00973">
    <property type="entry name" value="USP_2"/>
    <property type="match status" value="1"/>
</dbReference>
<dbReference type="PANTHER" id="PTHR24006:SF888">
    <property type="entry name" value="UBIQUITIN CARBOXYL-TERMINAL HYDROLASE 30"/>
    <property type="match status" value="1"/>
</dbReference>
<dbReference type="GO" id="GO:0005634">
    <property type="term" value="C:nucleus"/>
    <property type="evidence" value="ECO:0007669"/>
    <property type="project" value="TreeGrafter"/>
</dbReference>
<dbReference type="SUPFAM" id="SSF54001">
    <property type="entry name" value="Cysteine proteinases"/>
    <property type="match status" value="1"/>
</dbReference>
<dbReference type="PROSITE" id="PS50235">
    <property type="entry name" value="USP_3"/>
    <property type="match status" value="1"/>
</dbReference>
<feature type="compositionally biased region" description="Basic residues" evidence="8">
    <location>
        <begin position="42"/>
        <end position="56"/>
    </location>
</feature>
<keyword evidence="5 7" id="KW-0378">Hydrolase</keyword>
<evidence type="ECO:0000313" key="10">
    <source>
        <dbReference type="EMBL" id="KAJ2848951.1"/>
    </source>
</evidence>
<keyword evidence="4 7" id="KW-0833">Ubl conjugation pathway</keyword>
<comment type="caution">
    <text evidence="10">The sequence shown here is derived from an EMBL/GenBank/DDBJ whole genome shotgun (WGS) entry which is preliminary data.</text>
</comment>
<evidence type="ECO:0000256" key="5">
    <source>
        <dbReference type="ARBA" id="ARBA00022801"/>
    </source>
</evidence>
<dbReference type="GO" id="GO:0005829">
    <property type="term" value="C:cytosol"/>
    <property type="evidence" value="ECO:0007669"/>
    <property type="project" value="TreeGrafter"/>
</dbReference>
<dbReference type="Gene3D" id="3.90.70.10">
    <property type="entry name" value="Cysteine proteinases"/>
    <property type="match status" value="1"/>
</dbReference>
<comment type="catalytic activity">
    <reaction evidence="1 7">
        <text>Thiol-dependent hydrolysis of ester, thioester, amide, peptide and isopeptide bonds formed by the C-terminal Gly of ubiquitin (a 76-residue protein attached to proteins as an intracellular targeting signal).</text>
        <dbReference type="EC" id="3.4.19.12"/>
    </reaction>
</comment>
<dbReference type="GO" id="GO:0006508">
    <property type="term" value="P:proteolysis"/>
    <property type="evidence" value="ECO:0007669"/>
    <property type="project" value="UniProtKB-KW"/>
</dbReference>
<organism evidence="10 11">
    <name type="scientific">Coemansia brasiliensis</name>
    <dbReference type="NCBI Taxonomy" id="2650707"/>
    <lineage>
        <taxon>Eukaryota</taxon>
        <taxon>Fungi</taxon>
        <taxon>Fungi incertae sedis</taxon>
        <taxon>Zoopagomycota</taxon>
        <taxon>Kickxellomycotina</taxon>
        <taxon>Kickxellomycetes</taxon>
        <taxon>Kickxellales</taxon>
        <taxon>Kickxellaceae</taxon>
        <taxon>Coemansia</taxon>
    </lineage>
</organism>
<keyword evidence="3 7" id="KW-0645">Protease</keyword>
<dbReference type="InterPro" id="IPR018200">
    <property type="entry name" value="USP_CS"/>
</dbReference>
<evidence type="ECO:0000256" key="6">
    <source>
        <dbReference type="ARBA" id="ARBA00022807"/>
    </source>
</evidence>
<dbReference type="CDD" id="cd02662">
    <property type="entry name" value="Peptidase_C19F"/>
    <property type="match status" value="1"/>
</dbReference>
<evidence type="ECO:0000256" key="1">
    <source>
        <dbReference type="ARBA" id="ARBA00000707"/>
    </source>
</evidence>
<feature type="compositionally biased region" description="Basic and acidic residues" evidence="8">
    <location>
        <begin position="199"/>
        <end position="210"/>
    </location>
</feature>
<dbReference type="Proteomes" id="UP001139887">
    <property type="component" value="Unassembled WGS sequence"/>
</dbReference>
<keyword evidence="6 7" id="KW-0788">Thiol protease</keyword>
<feature type="region of interest" description="Disordered" evidence="8">
    <location>
        <begin position="33"/>
        <end position="56"/>
    </location>
</feature>
<feature type="domain" description="USP" evidence="9">
    <location>
        <begin position="61"/>
        <end position="502"/>
    </location>
</feature>
<dbReference type="PANTHER" id="PTHR24006">
    <property type="entry name" value="UBIQUITIN CARBOXYL-TERMINAL HYDROLASE"/>
    <property type="match status" value="1"/>
</dbReference>
<keyword evidence="11" id="KW-1185">Reference proteome</keyword>
<dbReference type="PROSITE" id="PS00972">
    <property type="entry name" value="USP_1"/>
    <property type="match status" value="1"/>
</dbReference>
<evidence type="ECO:0000256" key="3">
    <source>
        <dbReference type="ARBA" id="ARBA00022670"/>
    </source>
</evidence>
<name>A0A9W8LZF1_9FUNG</name>
<dbReference type="InterPro" id="IPR001394">
    <property type="entry name" value="Peptidase_C19_UCH"/>
</dbReference>
<proteinExistence type="inferred from homology"/>
<evidence type="ECO:0000256" key="2">
    <source>
        <dbReference type="ARBA" id="ARBA00009085"/>
    </source>
</evidence>
<dbReference type="InterPro" id="IPR050164">
    <property type="entry name" value="Peptidase_C19"/>
</dbReference>
<evidence type="ECO:0000313" key="11">
    <source>
        <dbReference type="Proteomes" id="UP001139887"/>
    </source>
</evidence>
<evidence type="ECO:0000256" key="8">
    <source>
        <dbReference type="SAM" id="MobiDB-lite"/>
    </source>
</evidence>
<dbReference type="InterPro" id="IPR028889">
    <property type="entry name" value="USP"/>
</dbReference>
<dbReference type="AlphaFoldDB" id="A0A9W8LZF1"/>
<comment type="similarity">
    <text evidence="2 7">Belongs to the peptidase C19 family.</text>
</comment>
<sequence>MNSLVVPSSHRSIMLMASVGFASLMALGLLSLSSSQGSSSSSKRRTSRRKQSKRRPKVHLRGLYNLGNTCFLNSTLQSLASLSSFNLYVEQCVELLSEGNGDSVDAGIVIQLKEVLDQLEPYDSRVKALSPRNLISSLSYKGQWIASRNEQDAQELFQMLSSTLQAVARKADGSLLGVLNTNQPIGNSFISTNQQQHQTADDRQNKDRRSSNAAPENPLLGMAASRTACVRCGYIEAIRHSTFDNLSLTVPRAHITTIEECLAMYTAMDRLDDFCCRHCSIVATLARIKRDLAEHKAHLAKSDWPSKKTKRIVAQLSEQQHMLEEALANNPEAELKGIELSRPPPSTSTRQTMIARPPKILALHLSRSIYLPTGGTAKNPACVQLERLLDISPFTTTGHISTIASAPISGPSLSASRYPKESLAEVRRRNCLYRLNAVVVHSGAHDSGHFYAYRRIETDPDADPLLGSSDQWFMISDTSAVEVPLDTVLGAGNGYLVFYERI</sequence>
<evidence type="ECO:0000256" key="7">
    <source>
        <dbReference type="RuleBase" id="RU366025"/>
    </source>
</evidence>
<accession>A0A9W8LZF1</accession>